<accession>M2W9F8</accession>
<dbReference type="OrthoDB" id="8202at2759"/>
<reference evidence="2" key="1">
    <citation type="journal article" date="2013" name="Science">
        <title>Gene transfer from bacteria and archaea facilitated evolution of an extremophilic eukaryote.</title>
        <authorList>
            <person name="Schonknecht G."/>
            <person name="Chen W.H."/>
            <person name="Ternes C.M."/>
            <person name="Barbier G.G."/>
            <person name="Shrestha R.P."/>
            <person name="Stanke M."/>
            <person name="Brautigam A."/>
            <person name="Baker B.J."/>
            <person name="Banfield J.F."/>
            <person name="Garavito R.M."/>
            <person name="Carr K."/>
            <person name="Wilkerson C."/>
            <person name="Rensing S.A."/>
            <person name="Gagneul D."/>
            <person name="Dickenson N.E."/>
            <person name="Oesterhelt C."/>
            <person name="Lercher M.J."/>
            <person name="Weber A.P."/>
        </authorList>
    </citation>
    <scope>NUCLEOTIDE SEQUENCE [LARGE SCALE GENOMIC DNA]</scope>
    <source>
        <strain evidence="2">074W</strain>
    </source>
</reference>
<evidence type="ECO:0000313" key="1">
    <source>
        <dbReference type="EMBL" id="EME32521.1"/>
    </source>
</evidence>
<keyword evidence="2" id="KW-1185">Reference proteome</keyword>
<sequence length="167" mass="18879">MFWPNLGFLIPLAEPDTNSEEESLERTNWSQVTVDMESSCIEPYSYLDIVSNQEGEWNKFPQCEEYNGLLESSRSEFEPVPIDGGSSEAHRVLLENSVETNNYESLTCQELYRPSYSVEEEDLYSSQVFDSTVHIPPPATVVFAGSIYDSRKPNGTLPNSESVSCDR</sequence>
<dbReference type="EMBL" id="KB454485">
    <property type="protein sequence ID" value="EME32521.1"/>
    <property type="molecule type" value="Genomic_DNA"/>
</dbReference>
<gene>
    <name evidence="1" type="ORF">Gasu_02960</name>
</gene>
<dbReference type="Proteomes" id="UP000030680">
    <property type="component" value="Unassembled WGS sequence"/>
</dbReference>
<protein>
    <submittedName>
        <fullName evidence="1">Uncharacterized protein</fullName>
    </submittedName>
</protein>
<name>M2W9F8_GALSU</name>
<dbReference type="Gramene" id="EME32521">
    <property type="protein sequence ID" value="EME32521"/>
    <property type="gene ID" value="Gasu_02960"/>
</dbReference>
<dbReference type="GeneID" id="17091092"/>
<proteinExistence type="predicted"/>
<organism evidence="1 2">
    <name type="scientific">Galdieria sulphuraria</name>
    <name type="common">Red alga</name>
    <dbReference type="NCBI Taxonomy" id="130081"/>
    <lineage>
        <taxon>Eukaryota</taxon>
        <taxon>Rhodophyta</taxon>
        <taxon>Bangiophyceae</taxon>
        <taxon>Galdieriales</taxon>
        <taxon>Galdieriaceae</taxon>
        <taxon>Galdieria</taxon>
    </lineage>
</organism>
<dbReference type="RefSeq" id="XP_005709041.1">
    <property type="nucleotide sequence ID" value="XM_005708984.1"/>
</dbReference>
<dbReference type="AlphaFoldDB" id="M2W9F8"/>
<evidence type="ECO:0000313" key="2">
    <source>
        <dbReference type="Proteomes" id="UP000030680"/>
    </source>
</evidence>
<dbReference type="KEGG" id="gsl:Gasu_02960"/>